<organism evidence="2 3">
    <name type="scientific">Marasmius tenuissimus</name>
    <dbReference type="NCBI Taxonomy" id="585030"/>
    <lineage>
        <taxon>Eukaryota</taxon>
        <taxon>Fungi</taxon>
        <taxon>Dikarya</taxon>
        <taxon>Basidiomycota</taxon>
        <taxon>Agaricomycotina</taxon>
        <taxon>Agaricomycetes</taxon>
        <taxon>Agaricomycetidae</taxon>
        <taxon>Agaricales</taxon>
        <taxon>Marasmiineae</taxon>
        <taxon>Marasmiaceae</taxon>
        <taxon>Marasmius</taxon>
    </lineage>
</organism>
<proteinExistence type="predicted"/>
<evidence type="ECO:0000313" key="2">
    <source>
        <dbReference type="EMBL" id="KAL0060584.1"/>
    </source>
</evidence>
<name>A0ABR2ZI14_9AGAR</name>
<dbReference type="SMART" id="SM00066">
    <property type="entry name" value="GAL4"/>
    <property type="match status" value="1"/>
</dbReference>
<keyword evidence="3" id="KW-1185">Reference proteome</keyword>
<sequence>MHACPSTYEIPHSYPSNTVLDGVEVAYQLQQLLTQDYFDPGIQNDPVYAIEDFHVKCGATTPSSDSSKLDTRSRNALRQRQEICSEANTNNRNSPAGITREDFHVKSRLINQALDSSCPSHFVGSDYEKLGLHGNSPVTNMLTEFPSYLPPAMNDFGFLPPSSAHYASSPSDLTGNVSQDPGSISYWDMSERNFAQRGSTEYSTKIGDELSPKYAYGPQGQSLDSEIRFPCPVNTGPFHYHDPRQETMMMVASEPYNSGPQWSAPEAGLYVQPASTYSPSFNGSYVSNIPAHEYVSPHTPAQTAKKPAESVLDVPLYSSQTPSLESCHSHTSSSNPNTPICALTPIDLPRDHERLSQWFSDQSQSESLPGTLIPLHHQSPSTTDILRFESGPTMTSPSRTTQQQEALSSIRHNPLYRKKVLLACYFCRRRKMACTPSENGDSSCAQCLKKDVECEYPKESRRGQHRRKLKKE</sequence>
<dbReference type="InterPro" id="IPR036864">
    <property type="entry name" value="Zn2-C6_fun-type_DNA-bd_sf"/>
</dbReference>
<dbReference type="PROSITE" id="PS00463">
    <property type="entry name" value="ZN2_CY6_FUNGAL_1"/>
    <property type="match status" value="1"/>
</dbReference>
<dbReference type="InterPro" id="IPR001138">
    <property type="entry name" value="Zn2Cys6_DnaBD"/>
</dbReference>
<dbReference type="CDD" id="cd00067">
    <property type="entry name" value="GAL4"/>
    <property type="match status" value="1"/>
</dbReference>
<protein>
    <recommendedName>
        <fullName evidence="1">Zn(2)-C6 fungal-type domain-containing protein</fullName>
    </recommendedName>
</protein>
<comment type="caution">
    <text evidence="2">The sequence shown here is derived from an EMBL/GenBank/DDBJ whole genome shotgun (WGS) entry which is preliminary data.</text>
</comment>
<dbReference type="Gene3D" id="4.10.240.10">
    <property type="entry name" value="Zn(2)-C6 fungal-type DNA-binding domain"/>
    <property type="match status" value="1"/>
</dbReference>
<dbReference type="SUPFAM" id="SSF57701">
    <property type="entry name" value="Zn2/Cys6 DNA-binding domain"/>
    <property type="match status" value="1"/>
</dbReference>
<dbReference type="PROSITE" id="PS50048">
    <property type="entry name" value="ZN2_CY6_FUNGAL_2"/>
    <property type="match status" value="1"/>
</dbReference>
<reference evidence="2 3" key="1">
    <citation type="submission" date="2024-05" db="EMBL/GenBank/DDBJ databases">
        <title>A draft genome resource for the thread blight pathogen Marasmius tenuissimus strain MS-2.</title>
        <authorList>
            <person name="Yulfo-Soto G.E."/>
            <person name="Baruah I.K."/>
            <person name="Amoako-Attah I."/>
            <person name="Bukari Y."/>
            <person name="Meinhardt L.W."/>
            <person name="Bailey B.A."/>
            <person name="Cohen S.P."/>
        </authorList>
    </citation>
    <scope>NUCLEOTIDE SEQUENCE [LARGE SCALE GENOMIC DNA]</scope>
    <source>
        <strain evidence="2 3">MS-2</strain>
    </source>
</reference>
<evidence type="ECO:0000259" key="1">
    <source>
        <dbReference type="PROSITE" id="PS50048"/>
    </source>
</evidence>
<dbReference type="EMBL" id="JBBXMP010000169">
    <property type="protein sequence ID" value="KAL0060584.1"/>
    <property type="molecule type" value="Genomic_DNA"/>
</dbReference>
<gene>
    <name evidence="2" type="ORF">AAF712_012642</name>
</gene>
<evidence type="ECO:0000313" key="3">
    <source>
        <dbReference type="Proteomes" id="UP001437256"/>
    </source>
</evidence>
<dbReference type="Proteomes" id="UP001437256">
    <property type="component" value="Unassembled WGS sequence"/>
</dbReference>
<accession>A0ABR2ZI14</accession>
<feature type="domain" description="Zn(2)-C6 fungal-type" evidence="1">
    <location>
        <begin position="423"/>
        <end position="456"/>
    </location>
</feature>